<dbReference type="PANTHER" id="PTHR31972">
    <property type="entry name" value="EXPRESSED PROTEIN"/>
    <property type="match status" value="1"/>
</dbReference>
<sequence length="355" mass="39621">MIPCVVTVARMLKYTPACFTCASATAKPVAPTETTSFYATHLGNASITWQRRAFLGLSLLADLQLSDLPTEEDETDSTSDHLHFRLSILLPFKRKGSKRLRLHTAGGRRCSVELVWDLSRAIFTRECGPEPAAGFFFAIAVDEKVLLVAGDRRNEAYRRIKAVRPRSGNIGTEPILKRAEVKLGEIGRNTSWTAMARFGGQQREVLISIDLEKKRMRLAINGEMVLQVNRLRWKFRGSERVAAEGGDRIQVSWDLYRFLFRPGSGGKELSSPAPAKNGDAVIVLRFENSEEESFRERGGWGYFGKSGNWSEGSSSRSWTTGTSSQSLEDWESLEDARMRNSDADGFTLVICARKG</sequence>
<dbReference type="AlphaFoldDB" id="A0A2I0VZK6"/>
<dbReference type="EMBL" id="KZ503042">
    <property type="protein sequence ID" value="PKU68842.1"/>
    <property type="molecule type" value="Genomic_DNA"/>
</dbReference>
<evidence type="ECO:0000313" key="1">
    <source>
        <dbReference type="EMBL" id="PKU68842.1"/>
    </source>
</evidence>
<name>A0A2I0VZK6_9ASPA</name>
<reference evidence="1 2" key="1">
    <citation type="journal article" date="2016" name="Sci. Rep.">
        <title>The Dendrobium catenatum Lindl. genome sequence provides insights into polysaccharide synthase, floral development and adaptive evolution.</title>
        <authorList>
            <person name="Zhang G.Q."/>
            <person name="Xu Q."/>
            <person name="Bian C."/>
            <person name="Tsai W.C."/>
            <person name="Yeh C.M."/>
            <person name="Liu K.W."/>
            <person name="Yoshida K."/>
            <person name="Zhang L.S."/>
            <person name="Chang S.B."/>
            <person name="Chen F."/>
            <person name="Shi Y."/>
            <person name="Su Y.Y."/>
            <person name="Zhang Y.Q."/>
            <person name="Chen L.J."/>
            <person name="Yin Y."/>
            <person name="Lin M."/>
            <person name="Huang H."/>
            <person name="Deng H."/>
            <person name="Wang Z.W."/>
            <person name="Zhu S.L."/>
            <person name="Zhao X."/>
            <person name="Deng C."/>
            <person name="Niu S.C."/>
            <person name="Huang J."/>
            <person name="Wang M."/>
            <person name="Liu G.H."/>
            <person name="Yang H.J."/>
            <person name="Xiao X.J."/>
            <person name="Hsiao Y.Y."/>
            <person name="Wu W.L."/>
            <person name="Chen Y.Y."/>
            <person name="Mitsuda N."/>
            <person name="Ohme-Takagi M."/>
            <person name="Luo Y.B."/>
            <person name="Van de Peer Y."/>
            <person name="Liu Z.J."/>
        </authorList>
    </citation>
    <scope>NUCLEOTIDE SEQUENCE [LARGE SCALE GENOMIC DNA]</scope>
    <source>
        <tissue evidence="1">The whole plant</tissue>
    </source>
</reference>
<dbReference type="OrthoDB" id="748105at2759"/>
<keyword evidence="2" id="KW-1185">Reference proteome</keyword>
<proteinExistence type="predicted"/>
<dbReference type="Proteomes" id="UP000233837">
    <property type="component" value="Unassembled WGS sequence"/>
</dbReference>
<gene>
    <name evidence="1" type="ORF">MA16_Dca010586</name>
</gene>
<accession>A0A2I0VZK6</accession>
<organism evidence="1 2">
    <name type="scientific">Dendrobium catenatum</name>
    <dbReference type="NCBI Taxonomy" id="906689"/>
    <lineage>
        <taxon>Eukaryota</taxon>
        <taxon>Viridiplantae</taxon>
        <taxon>Streptophyta</taxon>
        <taxon>Embryophyta</taxon>
        <taxon>Tracheophyta</taxon>
        <taxon>Spermatophyta</taxon>
        <taxon>Magnoliopsida</taxon>
        <taxon>Liliopsida</taxon>
        <taxon>Asparagales</taxon>
        <taxon>Orchidaceae</taxon>
        <taxon>Epidendroideae</taxon>
        <taxon>Malaxideae</taxon>
        <taxon>Dendrobiinae</taxon>
        <taxon>Dendrobium</taxon>
    </lineage>
</organism>
<dbReference type="PANTHER" id="PTHR31972:SF3">
    <property type="entry name" value="OS09G0416600 PROTEIN"/>
    <property type="match status" value="1"/>
</dbReference>
<dbReference type="InterPro" id="IPR008586">
    <property type="entry name" value="DUF868_pln"/>
</dbReference>
<evidence type="ECO:0000313" key="2">
    <source>
        <dbReference type="Proteomes" id="UP000233837"/>
    </source>
</evidence>
<dbReference type="Pfam" id="PF05910">
    <property type="entry name" value="DUF868"/>
    <property type="match status" value="1"/>
</dbReference>
<reference evidence="1 2" key="2">
    <citation type="journal article" date="2017" name="Nature">
        <title>The Apostasia genome and the evolution of orchids.</title>
        <authorList>
            <person name="Zhang G.Q."/>
            <person name="Liu K.W."/>
            <person name="Li Z."/>
            <person name="Lohaus R."/>
            <person name="Hsiao Y.Y."/>
            <person name="Niu S.C."/>
            <person name="Wang J.Y."/>
            <person name="Lin Y.C."/>
            <person name="Xu Q."/>
            <person name="Chen L.J."/>
            <person name="Yoshida K."/>
            <person name="Fujiwara S."/>
            <person name="Wang Z.W."/>
            <person name="Zhang Y.Q."/>
            <person name="Mitsuda N."/>
            <person name="Wang M."/>
            <person name="Liu G.H."/>
            <person name="Pecoraro L."/>
            <person name="Huang H.X."/>
            <person name="Xiao X.J."/>
            <person name="Lin M."/>
            <person name="Wu X.Y."/>
            <person name="Wu W.L."/>
            <person name="Chen Y.Y."/>
            <person name="Chang S.B."/>
            <person name="Sakamoto S."/>
            <person name="Ohme-Takagi M."/>
            <person name="Yagi M."/>
            <person name="Zeng S.J."/>
            <person name="Shen C.Y."/>
            <person name="Yeh C.M."/>
            <person name="Luo Y.B."/>
            <person name="Tsai W.C."/>
            <person name="Van de Peer Y."/>
            <person name="Liu Z.J."/>
        </authorList>
    </citation>
    <scope>NUCLEOTIDE SEQUENCE [LARGE SCALE GENOMIC DNA]</scope>
    <source>
        <tissue evidence="1">The whole plant</tissue>
    </source>
</reference>
<protein>
    <submittedName>
        <fullName evidence="1">Uncharacterized protein</fullName>
    </submittedName>
</protein>